<dbReference type="InterPro" id="IPR036237">
    <property type="entry name" value="Xyl_isomerase-like_sf"/>
</dbReference>
<accession>A0A2R5EPP6</accession>
<sequence>MTHLKVALQLFTLRDYDKGDFAEKLKKVREAGYDGVEFAGYDDIPAEEMKAILDRLQLTSMGSHIRIEELLNNLDEVIAYNQTIGSSYIVIPYYEMTSEEHVQTLIGIVKEIAPKIKAAGMDLLYHNHYHEFINDFGDKPILETLKEATTEDELNFEIDMFWTTHAGRKPVEVMEQFGSRCKTVHLKDMVSREGKEMTELGTGILDLSGILAKAQASNYKWVVVEQDRMTIDGYVSIKQSLDHVRSLLLN</sequence>
<evidence type="ECO:0000313" key="2">
    <source>
        <dbReference type="EMBL" id="GBG05743.1"/>
    </source>
</evidence>
<dbReference type="SUPFAM" id="SSF51658">
    <property type="entry name" value="Xylose isomerase-like"/>
    <property type="match status" value="1"/>
</dbReference>
<dbReference type="GO" id="GO:0016853">
    <property type="term" value="F:isomerase activity"/>
    <property type="evidence" value="ECO:0007669"/>
    <property type="project" value="UniProtKB-KW"/>
</dbReference>
<gene>
    <name evidence="2" type="ORF">PAT3040_00228</name>
</gene>
<evidence type="ECO:0000259" key="1">
    <source>
        <dbReference type="Pfam" id="PF01261"/>
    </source>
</evidence>
<organism evidence="2 3">
    <name type="scientific">Paenibacillus agaridevorans</name>
    <dbReference type="NCBI Taxonomy" id="171404"/>
    <lineage>
        <taxon>Bacteria</taxon>
        <taxon>Bacillati</taxon>
        <taxon>Bacillota</taxon>
        <taxon>Bacilli</taxon>
        <taxon>Bacillales</taxon>
        <taxon>Paenibacillaceae</taxon>
        <taxon>Paenibacillus</taxon>
    </lineage>
</organism>
<reference evidence="2 3" key="1">
    <citation type="submission" date="2017-08" db="EMBL/GenBank/DDBJ databases">
        <title>Substantial Increase in Enzyme Production by Combined Drug-Resistance Mutations in Paenibacillus agaridevorans.</title>
        <authorList>
            <person name="Tanaka Y."/>
            <person name="Funane K."/>
            <person name="Hosaka T."/>
            <person name="Shiwa Y."/>
            <person name="Fujita N."/>
            <person name="Miyazaki T."/>
            <person name="Yoshikawa H."/>
            <person name="Murakami K."/>
            <person name="Kasahara K."/>
            <person name="Inaoka T."/>
            <person name="Hiraga Y."/>
            <person name="Ochi K."/>
        </authorList>
    </citation>
    <scope>NUCLEOTIDE SEQUENCE [LARGE SCALE GENOMIC DNA]</scope>
    <source>
        <strain evidence="2 3">T-3040</strain>
    </source>
</reference>
<proteinExistence type="predicted"/>
<dbReference type="PANTHER" id="PTHR12110">
    <property type="entry name" value="HYDROXYPYRUVATE ISOMERASE"/>
    <property type="match status" value="1"/>
</dbReference>
<dbReference type="Pfam" id="PF01261">
    <property type="entry name" value="AP_endonuc_2"/>
    <property type="match status" value="1"/>
</dbReference>
<dbReference type="AlphaFoldDB" id="A0A2R5EPP6"/>
<keyword evidence="2" id="KW-0413">Isomerase</keyword>
<dbReference type="EMBL" id="BDQX01000021">
    <property type="protein sequence ID" value="GBG05743.1"/>
    <property type="molecule type" value="Genomic_DNA"/>
</dbReference>
<dbReference type="InterPro" id="IPR050312">
    <property type="entry name" value="IolE/XylAMocC-like"/>
</dbReference>
<dbReference type="RefSeq" id="WP_108991199.1">
    <property type="nucleotide sequence ID" value="NZ_BDQX01000021.1"/>
</dbReference>
<evidence type="ECO:0000313" key="3">
    <source>
        <dbReference type="Proteomes" id="UP000245202"/>
    </source>
</evidence>
<dbReference type="PANTHER" id="PTHR12110:SF41">
    <property type="entry name" value="INOSOSE DEHYDRATASE"/>
    <property type="match status" value="1"/>
</dbReference>
<comment type="caution">
    <text evidence="2">The sequence shown here is derived from an EMBL/GenBank/DDBJ whole genome shotgun (WGS) entry which is preliminary data.</text>
</comment>
<dbReference type="Proteomes" id="UP000245202">
    <property type="component" value="Unassembled WGS sequence"/>
</dbReference>
<protein>
    <submittedName>
        <fullName evidence="2">Xylose isomerase</fullName>
    </submittedName>
</protein>
<keyword evidence="3" id="KW-1185">Reference proteome</keyword>
<feature type="domain" description="Xylose isomerase-like TIM barrel" evidence="1">
    <location>
        <begin position="26"/>
        <end position="246"/>
    </location>
</feature>
<dbReference type="Gene3D" id="3.20.20.150">
    <property type="entry name" value="Divalent-metal-dependent TIM barrel enzymes"/>
    <property type="match status" value="1"/>
</dbReference>
<name>A0A2R5EPP6_9BACL</name>
<dbReference type="InterPro" id="IPR013022">
    <property type="entry name" value="Xyl_isomerase-like_TIM-brl"/>
</dbReference>